<keyword evidence="3" id="KW-1185">Reference proteome</keyword>
<keyword evidence="1" id="KW-0472">Membrane</keyword>
<sequence length="70" mass="8155">MAYVGYFGFLGYSIPLWLLTGTIILRVDVQAYKLAGMDKERKVCRFIGWLNVCLGLLMFAGYWLLQWKGW</sequence>
<dbReference type="NCBIfam" id="NF042414">
    <property type="entry name" value="CLC_0170_fam"/>
    <property type="match status" value="1"/>
</dbReference>
<gene>
    <name evidence="2" type="ORF">E1757_06405</name>
</gene>
<name>A0A4R5KWR4_9BACL</name>
<keyword evidence="1" id="KW-0812">Transmembrane</keyword>
<feature type="transmembrane region" description="Helical" evidence="1">
    <location>
        <begin position="6"/>
        <end position="25"/>
    </location>
</feature>
<evidence type="ECO:0000256" key="1">
    <source>
        <dbReference type="SAM" id="Phobius"/>
    </source>
</evidence>
<dbReference type="AlphaFoldDB" id="A0A4R5KWR4"/>
<reference evidence="2 3" key="1">
    <citation type="submission" date="2019-03" db="EMBL/GenBank/DDBJ databases">
        <title>This is whole genome sequence of Paenibacillus sp MS74 strain.</title>
        <authorList>
            <person name="Trinh H.N."/>
        </authorList>
    </citation>
    <scope>NUCLEOTIDE SEQUENCE [LARGE SCALE GENOMIC DNA]</scope>
    <source>
        <strain evidence="2 3">MS74</strain>
    </source>
</reference>
<accession>A0A4R5KWR4</accession>
<proteinExistence type="predicted"/>
<dbReference type="Proteomes" id="UP000295636">
    <property type="component" value="Unassembled WGS sequence"/>
</dbReference>
<dbReference type="EMBL" id="SMRT01000002">
    <property type="protein sequence ID" value="TDF99477.1"/>
    <property type="molecule type" value="Genomic_DNA"/>
</dbReference>
<evidence type="ECO:0000313" key="2">
    <source>
        <dbReference type="EMBL" id="TDF99477.1"/>
    </source>
</evidence>
<feature type="transmembrane region" description="Helical" evidence="1">
    <location>
        <begin position="46"/>
        <end position="65"/>
    </location>
</feature>
<protein>
    <submittedName>
        <fullName evidence="2">Uncharacterized protein</fullName>
    </submittedName>
</protein>
<evidence type="ECO:0000313" key="3">
    <source>
        <dbReference type="Proteomes" id="UP000295636"/>
    </source>
</evidence>
<dbReference type="InterPro" id="IPR049971">
    <property type="entry name" value="CLC_0170-like"/>
</dbReference>
<dbReference type="OrthoDB" id="2897521at2"/>
<comment type="caution">
    <text evidence="2">The sequence shown here is derived from an EMBL/GenBank/DDBJ whole genome shotgun (WGS) entry which is preliminary data.</text>
</comment>
<keyword evidence="1" id="KW-1133">Transmembrane helix</keyword>
<dbReference type="RefSeq" id="WP_133226014.1">
    <property type="nucleotide sequence ID" value="NZ_SMRT01000002.1"/>
</dbReference>
<organism evidence="2 3">
    <name type="scientific">Paenibacillus piri</name>
    <dbReference type="NCBI Taxonomy" id="2547395"/>
    <lineage>
        <taxon>Bacteria</taxon>
        <taxon>Bacillati</taxon>
        <taxon>Bacillota</taxon>
        <taxon>Bacilli</taxon>
        <taxon>Bacillales</taxon>
        <taxon>Paenibacillaceae</taxon>
        <taxon>Paenibacillus</taxon>
    </lineage>
</organism>